<name>A0AAE1AJR7_9GAST</name>
<dbReference type="Proteomes" id="UP001283361">
    <property type="component" value="Unassembled WGS sequence"/>
</dbReference>
<feature type="domain" description="SMB" evidence="2">
    <location>
        <begin position="61"/>
        <end position="105"/>
    </location>
</feature>
<comment type="caution">
    <text evidence="3">The sequence shown here is derived from an EMBL/GenBank/DDBJ whole genome shotgun (WGS) entry which is preliminary data.</text>
</comment>
<gene>
    <name evidence="3" type="ORF">RRG08_010182</name>
</gene>
<evidence type="ECO:0000313" key="3">
    <source>
        <dbReference type="EMBL" id="KAK3788933.1"/>
    </source>
</evidence>
<evidence type="ECO:0000313" key="4">
    <source>
        <dbReference type="Proteomes" id="UP001283361"/>
    </source>
</evidence>
<evidence type="ECO:0000259" key="2">
    <source>
        <dbReference type="PROSITE" id="PS50958"/>
    </source>
</evidence>
<organism evidence="3 4">
    <name type="scientific">Elysia crispata</name>
    <name type="common">lettuce slug</name>
    <dbReference type="NCBI Taxonomy" id="231223"/>
    <lineage>
        <taxon>Eukaryota</taxon>
        <taxon>Metazoa</taxon>
        <taxon>Spiralia</taxon>
        <taxon>Lophotrochozoa</taxon>
        <taxon>Mollusca</taxon>
        <taxon>Gastropoda</taxon>
        <taxon>Heterobranchia</taxon>
        <taxon>Euthyneura</taxon>
        <taxon>Panpulmonata</taxon>
        <taxon>Sacoglossa</taxon>
        <taxon>Placobranchoidea</taxon>
        <taxon>Plakobranchidae</taxon>
        <taxon>Elysia</taxon>
    </lineage>
</organism>
<evidence type="ECO:0000256" key="1">
    <source>
        <dbReference type="ARBA" id="ARBA00023157"/>
    </source>
</evidence>
<dbReference type="InterPro" id="IPR001212">
    <property type="entry name" value="Somatomedin_B_dom"/>
</dbReference>
<dbReference type="AlphaFoldDB" id="A0AAE1AJR7"/>
<dbReference type="Pfam" id="PF01033">
    <property type="entry name" value="Somatomedin_B"/>
    <property type="match status" value="1"/>
</dbReference>
<keyword evidence="4" id="KW-1185">Reference proteome</keyword>
<dbReference type="EMBL" id="JAWDGP010001711">
    <property type="protein sequence ID" value="KAK3788933.1"/>
    <property type="molecule type" value="Genomic_DNA"/>
</dbReference>
<dbReference type="InterPro" id="IPR036024">
    <property type="entry name" value="Somatomedin_B-like_dom_sf"/>
</dbReference>
<accession>A0AAE1AJR7</accession>
<sequence>MCSQVRDRVDAKFTPQRFKVSQTPLYSLGLTQELKAQCLHNVINFAHRRGLCGSPHTPEQAFISCANRCGRTKYIGSFLKCACDDRCLVYKDCCDDMESQCPETYMRGKKTYDFLDEADTVCKELTFIVNREAGSHRQTHPPPPSSDLSTTPTFLTDLKLNLQQLFLDVRSFLVADTKFGIIVDNSHTPSSWGIPANRLAFVPRVTTLACMKTDLVSPLLGILQSCTLTAMQDILTSLHRSCKFETVVSCQCGKSHVISGFLQDACLHQNQSHFLYDTHSDSERAQVGCTYNNLQPYARGPADLEINGMWVLKPMTGTIGRLQSAVPVKLTPVILSADAPKAGSVYESHYNPVDTDGDEMGVFDHHRDSLDSLPLEFVVELETTLEKRLRCSRFKGHLSECHLEECTQAALLLTKSSFYWAYKGNTCMIPLSVTVTDLDTKSAVTVCTCFQVANALGSFKVWDVKVAMGRQDYCKLRLEHLPQKEKRSAEVYTFSDNLSLQTVQDRLRQQMWTNRASCVGERPENVQICFYILDMTNPEESTLGACLPLALSLPVKRNCGENLNLRVIVLLVILAISVWPAELVG</sequence>
<reference evidence="3" key="1">
    <citation type="journal article" date="2023" name="G3 (Bethesda)">
        <title>A reference genome for the long-term kleptoplast-retaining sea slug Elysia crispata morphotype clarki.</title>
        <authorList>
            <person name="Eastman K.E."/>
            <person name="Pendleton A.L."/>
            <person name="Shaikh M.A."/>
            <person name="Suttiyut T."/>
            <person name="Ogas R."/>
            <person name="Tomko P."/>
            <person name="Gavelis G."/>
            <person name="Widhalm J.R."/>
            <person name="Wisecaver J.H."/>
        </authorList>
    </citation>
    <scope>NUCLEOTIDE SEQUENCE</scope>
    <source>
        <strain evidence="3">ECLA1</strain>
    </source>
</reference>
<dbReference type="Gene3D" id="4.10.410.20">
    <property type="match status" value="1"/>
</dbReference>
<protein>
    <recommendedName>
        <fullName evidence="2">SMB domain-containing protein</fullName>
    </recommendedName>
</protein>
<dbReference type="SUPFAM" id="SSF90188">
    <property type="entry name" value="Somatomedin B domain"/>
    <property type="match status" value="1"/>
</dbReference>
<dbReference type="PROSITE" id="PS50958">
    <property type="entry name" value="SMB_2"/>
    <property type="match status" value="1"/>
</dbReference>
<proteinExistence type="predicted"/>
<keyword evidence="1" id="KW-1015">Disulfide bond</keyword>